<accession>A0A371H5Z2</accession>
<organism evidence="1 2">
    <name type="scientific">Mucuna pruriens</name>
    <name type="common">Velvet bean</name>
    <name type="synonym">Dolichos pruriens</name>
    <dbReference type="NCBI Taxonomy" id="157652"/>
    <lineage>
        <taxon>Eukaryota</taxon>
        <taxon>Viridiplantae</taxon>
        <taxon>Streptophyta</taxon>
        <taxon>Embryophyta</taxon>
        <taxon>Tracheophyta</taxon>
        <taxon>Spermatophyta</taxon>
        <taxon>Magnoliopsida</taxon>
        <taxon>eudicotyledons</taxon>
        <taxon>Gunneridae</taxon>
        <taxon>Pentapetalae</taxon>
        <taxon>rosids</taxon>
        <taxon>fabids</taxon>
        <taxon>Fabales</taxon>
        <taxon>Fabaceae</taxon>
        <taxon>Papilionoideae</taxon>
        <taxon>50 kb inversion clade</taxon>
        <taxon>NPAAA clade</taxon>
        <taxon>indigoferoid/millettioid clade</taxon>
        <taxon>Phaseoleae</taxon>
        <taxon>Mucuna</taxon>
    </lineage>
</organism>
<proteinExistence type="predicted"/>
<comment type="caution">
    <text evidence="1">The sequence shown here is derived from an EMBL/GenBank/DDBJ whole genome shotgun (WGS) entry which is preliminary data.</text>
</comment>
<evidence type="ECO:0000313" key="1">
    <source>
        <dbReference type="EMBL" id="RDX98234.1"/>
    </source>
</evidence>
<dbReference type="Proteomes" id="UP000257109">
    <property type="component" value="Unassembled WGS sequence"/>
</dbReference>
<sequence length="146" mass="16283">MPNTTYGMIPTYGDFVMIKLFAGAFLTPRSIRSSSFIMHHLEAAILDQLGRLGKYLIASSIGPPFSGMLINSSPSTKNAKKLEWPLATCMRCPQQPILFCENGRIRPKGVNKGRIVFGQLIWLKAHKKHGLDHVIPACEKQLYPES</sequence>
<name>A0A371H5Z2_MUCPR</name>
<keyword evidence="2" id="KW-1185">Reference proteome</keyword>
<dbReference type="AlphaFoldDB" id="A0A371H5Z2"/>
<evidence type="ECO:0000313" key="2">
    <source>
        <dbReference type="Proteomes" id="UP000257109"/>
    </source>
</evidence>
<dbReference type="EMBL" id="QJKJ01003490">
    <property type="protein sequence ID" value="RDX98234.1"/>
    <property type="molecule type" value="Genomic_DNA"/>
</dbReference>
<reference evidence="1" key="1">
    <citation type="submission" date="2018-05" db="EMBL/GenBank/DDBJ databases">
        <title>Draft genome of Mucuna pruriens seed.</title>
        <authorList>
            <person name="Nnadi N.E."/>
            <person name="Vos R."/>
            <person name="Hasami M.H."/>
            <person name="Devisetty U.K."/>
            <person name="Aguiy J.C."/>
        </authorList>
    </citation>
    <scope>NUCLEOTIDE SEQUENCE [LARGE SCALE GENOMIC DNA]</scope>
    <source>
        <strain evidence="1">JCA_2017</strain>
    </source>
</reference>
<protein>
    <submittedName>
        <fullName evidence="1">Uncharacterized protein</fullName>
    </submittedName>
</protein>
<feature type="non-terminal residue" evidence="1">
    <location>
        <position position="1"/>
    </location>
</feature>
<gene>
    <name evidence="1" type="ORF">CR513_18870</name>
</gene>